<evidence type="ECO:0000256" key="5">
    <source>
        <dbReference type="ARBA" id="ARBA00023239"/>
    </source>
</evidence>
<organism evidence="10 11">
    <name type="scientific">Streptomyces akebiae</name>
    <dbReference type="NCBI Taxonomy" id="2865673"/>
    <lineage>
        <taxon>Bacteria</taxon>
        <taxon>Bacillati</taxon>
        <taxon>Actinomycetota</taxon>
        <taxon>Actinomycetes</taxon>
        <taxon>Kitasatosporales</taxon>
        <taxon>Streptomycetaceae</taxon>
        <taxon>Streptomyces</taxon>
    </lineage>
</organism>
<evidence type="ECO:0000313" key="10">
    <source>
        <dbReference type="EMBL" id="QYX82584.1"/>
    </source>
</evidence>
<evidence type="ECO:0000256" key="2">
    <source>
        <dbReference type="ARBA" id="ARBA00022723"/>
    </source>
</evidence>
<dbReference type="PROSITE" id="PS50991">
    <property type="entry name" value="PYR_CT"/>
    <property type="match status" value="1"/>
</dbReference>
<evidence type="ECO:0000313" key="11">
    <source>
        <dbReference type="Proteomes" id="UP000827138"/>
    </source>
</evidence>
<comment type="catalytic activity">
    <reaction evidence="7">
        <text>(S)-4-hydroxy-2-oxopentanoate = acetaldehyde + pyruvate</text>
        <dbReference type="Rhea" id="RHEA:22624"/>
        <dbReference type="ChEBI" id="CHEBI:15343"/>
        <dbReference type="ChEBI" id="CHEBI:15361"/>
        <dbReference type="ChEBI" id="CHEBI:73143"/>
        <dbReference type="EC" id="4.1.3.39"/>
    </reaction>
</comment>
<dbReference type="RefSeq" id="WP_220651119.1">
    <property type="nucleotide sequence ID" value="NZ_CP080647.1"/>
</dbReference>
<evidence type="ECO:0000256" key="3">
    <source>
        <dbReference type="ARBA" id="ARBA00022797"/>
    </source>
</evidence>
<comment type="similarity">
    <text evidence="1 7">Belongs to the 4-hydroxy-2-oxovalerate aldolase family.</text>
</comment>
<dbReference type="Gene3D" id="1.10.8.60">
    <property type="match status" value="1"/>
</dbReference>
<accession>A0ABX8Y3A4</accession>
<dbReference type="InterPro" id="IPR000891">
    <property type="entry name" value="PYR_CT"/>
</dbReference>
<evidence type="ECO:0000256" key="6">
    <source>
        <dbReference type="ARBA" id="ARBA00023518"/>
    </source>
</evidence>
<dbReference type="InterPro" id="IPR050073">
    <property type="entry name" value="2-IPM_HCS-like"/>
</dbReference>
<feature type="binding site" evidence="7">
    <location>
        <position position="287"/>
    </location>
    <ligand>
        <name>substrate</name>
    </ligand>
</feature>
<keyword evidence="3 7" id="KW-0058">Aromatic hydrocarbons catabolism</keyword>
<dbReference type="Gene3D" id="3.20.20.70">
    <property type="entry name" value="Aldolase class I"/>
    <property type="match status" value="1"/>
</dbReference>
<dbReference type="InterPro" id="IPR012425">
    <property type="entry name" value="DmpG_comm"/>
</dbReference>
<dbReference type="CDD" id="cd07943">
    <property type="entry name" value="DRE_TIM_HOA"/>
    <property type="match status" value="1"/>
</dbReference>
<dbReference type="Proteomes" id="UP000827138">
    <property type="component" value="Chromosome"/>
</dbReference>
<dbReference type="NCBIfam" id="TIGR03217">
    <property type="entry name" value="4OH_2_O_val_ald"/>
    <property type="match status" value="1"/>
</dbReference>
<dbReference type="SUPFAM" id="SSF51569">
    <property type="entry name" value="Aldolase"/>
    <property type="match status" value="1"/>
</dbReference>
<dbReference type="GO" id="GO:0008701">
    <property type="term" value="F:4-hydroxy-2-oxovalerate aldolase activity"/>
    <property type="evidence" value="ECO:0007669"/>
    <property type="project" value="UniProtKB-EC"/>
</dbReference>
<feature type="binding site" evidence="7">
    <location>
        <begin position="13"/>
        <end position="14"/>
    </location>
    <ligand>
        <name>substrate</name>
    </ligand>
</feature>
<sequence length="340" mass="35921">MTRKLYIQDVTLRDGMHAVRHRIDPVDVGRIAAALDAAGVDAVEVAHGDGLAGGSVNYGPGSHTDWEWIEAAAEHLTDAVLTTLLLPGIGTIAELERAHALGVRSVRVATHCTEADISAQHIAKARDLGMDVAGFLMMSHMAPAAELAAQARLMESYGAHCVYVTDSGGRLTMNGVRERVRAYRDALDPATEIGIHAHENLSLSVANSVVAVEEGVTRVDASLAGQGAGAGNCPIEAFVAVANLQDWKHGCDLFALQDAADDLVRPLRDRPVQVDRETLTLGYAGAYSSFLRHAEAAAGLYGVDARALLMEVGRRGLVGGQEDMIVDIALDLASAGNRAH</sequence>
<keyword evidence="4 7" id="KW-0464">Manganese</keyword>
<dbReference type="PANTHER" id="PTHR10277:SF9">
    <property type="entry name" value="2-ISOPROPYLMALATE SYNTHASE 1, CHLOROPLASTIC-RELATED"/>
    <property type="match status" value="1"/>
</dbReference>
<evidence type="ECO:0000256" key="1">
    <source>
        <dbReference type="ARBA" id="ARBA00008944"/>
    </source>
</evidence>
<feature type="binding site" evidence="7">
    <location>
        <position position="196"/>
    </location>
    <ligand>
        <name>Mn(2+)</name>
        <dbReference type="ChEBI" id="CHEBI:29035"/>
    </ligand>
</feature>
<keyword evidence="5 7" id="KW-0456">Lyase</keyword>
<dbReference type="SUPFAM" id="SSF89000">
    <property type="entry name" value="post-HMGL domain-like"/>
    <property type="match status" value="1"/>
</dbReference>
<feature type="binding site" evidence="7">
    <location>
        <position position="198"/>
    </location>
    <ligand>
        <name>Mn(2+)</name>
        <dbReference type="ChEBI" id="CHEBI:29035"/>
    </ligand>
</feature>
<evidence type="ECO:0000259" key="9">
    <source>
        <dbReference type="PROSITE" id="PS50991"/>
    </source>
</evidence>
<keyword evidence="11" id="KW-1185">Reference proteome</keyword>
<evidence type="ECO:0000256" key="7">
    <source>
        <dbReference type="HAMAP-Rule" id="MF_01656"/>
    </source>
</evidence>
<feature type="binding site" evidence="7">
    <location>
        <position position="14"/>
    </location>
    <ligand>
        <name>Mn(2+)</name>
        <dbReference type="ChEBI" id="CHEBI:29035"/>
    </ligand>
</feature>
<comment type="catalytic activity">
    <reaction evidence="6">
        <text>(S)-4-hydroxy-2-oxohexanoate = propanal + pyruvate</text>
        <dbReference type="Rhea" id="RHEA:36003"/>
        <dbReference type="ChEBI" id="CHEBI:15361"/>
        <dbReference type="ChEBI" id="CHEBI:17153"/>
        <dbReference type="ChEBI" id="CHEBI:73142"/>
        <dbReference type="EC" id="4.1.3.43"/>
    </reaction>
    <physiologicalReaction direction="left-to-right" evidence="6">
        <dbReference type="Rhea" id="RHEA:36004"/>
    </physiologicalReaction>
</comment>
<evidence type="ECO:0000256" key="8">
    <source>
        <dbReference type="NCBIfam" id="TIGR03217"/>
    </source>
</evidence>
<dbReference type="InterPro" id="IPR017629">
    <property type="entry name" value="4OH_2_O-val_aldolase"/>
</dbReference>
<keyword evidence="2 7" id="KW-0479">Metal-binding</keyword>
<dbReference type="Pfam" id="PF00682">
    <property type="entry name" value="HMGL-like"/>
    <property type="match status" value="1"/>
</dbReference>
<gene>
    <name evidence="10" type="primary">dmpG</name>
    <name evidence="10" type="ORF">K1J60_43960</name>
</gene>
<dbReference type="PANTHER" id="PTHR10277">
    <property type="entry name" value="HOMOCITRATE SYNTHASE-RELATED"/>
    <property type="match status" value="1"/>
</dbReference>
<name>A0ABX8Y3A4_9ACTN</name>
<proteinExistence type="inferred from homology"/>
<feature type="domain" description="Pyruvate carboxyltransferase" evidence="9">
    <location>
        <begin position="5"/>
        <end position="257"/>
    </location>
</feature>
<dbReference type="NCBIfam" id="NF006049">
    <property type="entry name" value="PRK08195.1"/>
    <property type="match status" value="1"/>
</dbReference>
<feature type="active site" description="Proton acceptor" evidence="7">
    <location>
        <position position="17"/>
    </location>
</feature>
<feature type="binding site" evidence="7">
    <location>
        <position position="167"/>
    </location>
    <ligand>
        <name>substrate</name>
    </ligand>
</feature>
<dbReference type="EC" id="4.1.3.39" evidence="7 8"/>
<reference evidence="10 11" key="1">
    <citation type="submission" date="2021-08" db="EMBL/GenBank/DDBJ databases">
        <authorList>
            <person name="Ping M."/>
        </authorList>
    </citation>
    <scope>NUCLEOTIDE SEQUENCE [LARGE SCALE GENOMIC DNA]</scope>
    <source>
        <strain evidence="10 11">MG28</strain>
    </source>
</reference>
<dbReference type="HAMAP" id="MF_01656">
    <property type="entry name" value="HOA"/>
    <property type="match status" value="1"/>
</dbReference>
<dbReference type="InterPro" id="IPR013785">
    <property type="entry name" value="Aldolase_TIM"/>
</dbReference>
<dbReference type="InterPro" id="IPR035685">
    <property type="entry name" value="DRE_TIM_HOA"/>
</dbReference>
<protein>
    <recommendedName>
        <fullName evidence="7 8">4-hydroxy-2-oxovalerate aldolase</fullName>
        <shortName evidence="7">HOA</shortName>
        <ecNumber evidence="7 8">4.1.3.39</ecNumber>
    </recommendedName>
    <alternativeName>
        <fullName evidence="7">4-hydroxy-2-keto-pentanoic acid aldolase</fullName>
    </alternativeName>
    <alternativeName>
        <fullName evidence="7">4-hydroxy-2-oxopentanoate aldolase</fullName>
    </alternativeName>
</protein>
<dbReference type="Pfam" id="PF07836">
    <property type="entry name" value="DmpG_comm"/>
    <property type="match status" value="1"/>
</dbReference>
<feature type="site" description="Transition state stabilizer" evidence="7">
    <location>
        <position position="13"/>
    </location>
</feature>
<evidence type="ECO:0000256" key="4">
    <source>
        <dbReference type="ARBA" id="ARBA00023211"/>
    </source>
</evidence>
<feature type="binding site" evidence="7">
    <location>
        <position position="196"/>
    </location>
    <ligand>
        <name>substrate</name>
    </ligand>
</feature>
<dbReference type="EMBL" id="CP080647">
    <property type="protein sequence ID" value="QYX82584.1"/>
    <property type="molecule type" value="Genomic_DNA"/>
</dbReference>